<evidence type="ECO:0000313" key="2">
    <source>
        <dbReference type="EMBL" id="PIQ74379.1"/>
    </source>
</evidence>
<dbReference type="Gene3D" id="1.10.3210.10">
    <property type="entry name" value="Hypothetical protein af1432"/>
    <property type="match status" value="1"/>
</dbReference>
<dbReference type="SUPFAM" id="SSF109604">
    <property type="entry name" value="HD-domain/PDEase-like"/>
    <property type="match status" value="1"/>
</dbReference>
<evidence type="ECO:0000256" key="1">
    <source>
        <dbReference type="SAM" id="MobiDB-lite"/>
    </source>
</evidence>
<name>A0A2H0KQG8_9BACT</name>
<comment type="caution">
    <text evidence="2">The sequence shown here is derived from an EMBL/GenBank/DDBJ whole genome shotgun (WGS) entry which is preliminary data.</text>
</comment>
<dbReference type="CDD" id="cd00077">
    <property type="entry name" value="HDc"/>
    <property type="match status" value="1"/>
</dbReference>
<sequence length="318" mass="35666">MEPRQKESAPMKKEQFVENEKKEARENFGALLDLVFKRYETPDSTIANSPEQIKTFKAHVEEVLNLCVERGIEKSLATKELKTLEVVAILHDLTKADRPDSDMKDIPNYMLAAHGELGAQETIRILGEHPKVLEKILNTGYSPQEADKTTKLISSAIRAHMGPHPGFMTFVLGGVNAKLKEKSLPELQHPRPLEGEAISETLLAADMRSLAGRKGREKVLAIRSAVPNFKREDEELCAEYKKHGINLVSGEAALLSAFASAEQARDMLRNEDDRLWIDTAIEASKEENYFYEDQSVNYAATTAKKEKFEKASKDGRDN</sequence>
<accession>A0A2H0KQG8</accession>
<evidence type="ECO:0000313" key="3">
    <source>
        <dbReference type="Proteomes" id="UP000231550"/>
    </source>
</evidence>
<dbReference type="AlphaFoldDB" id="A0A2H0KQG8"/>
<dbReference type="EMBL" id="PCVN01000058">
    <property type="protein sequence ID" value="PIQ74379.1"/>
    <property type="molecule type" value="Genomic_DNA"/>
</dbReference>
<proteinExistence type="predicted"/>
<feature type="region of interest" description="Disordered" evidence="1">
    <location>
        <begin position="1"/>
        <end position="20"/>
    </location>
</feature>
<protein>
    <submittedName>
        <fullName evidence="2">Uncharacterized protein</fullName>
    </submittedName>
</protein>
<reference evidence="2 3" key="1">
    <citation type="submission" date="2017-09" db="EMBL/GenBank/DDBJ databases">
        <title>Depth-based differentiation of microbial function through sediment-hosted aquifers and enrichment of novel symbionts in the deep terrestrial subsurface.</title>
        <authorList>
            <person name="Probst A.J."/>
            <person name="Ladd B."/>
            <person name="Jarett J.K."/>
            <person name="Geller-Mcgrath D.E."/>
            <person name="Sieber C.M."/>
            <person name="Emerson J.B."/>
            <person name="Anantharaman K."/>
            <person name="Thomas B.C."/>
            <person name="Malmstrom R."/>
            <person name="Stieglmeier M."/>
            <person name="Klingl A."/>
            <person name="Woyke T."/>
            <person name="Ryan C.M."/>
            <person name="Banfield J.F."/>
        </authorList>
    </citation>
    <scope>NUCLEOTIDE SEQUENCE [LARGE SCALE GENOMIC DNA]</scope>
    <source>
        <strain evidence="2">CG11_big_fil_rev_8_21_14_0_20_44_10</strain>
    </source>
</reference>
<dbReference type="Proteomes" id="UP000231550">
    <property type="component" value="Unassembled WGS sequence"/>
</dbReference>
<dbReference type="InterPro" id="IPR003607">
    <property type="entry name" value="HD/PDEase_dom"/>
</dbReference>
<gene>
    <name evidence="2" type="ORF">COV85_02390</name>
</gene>
<organism evidence="2 3">
    <name type="scientific">Candidatus Portnoybacteria bacterium CG11_big_fil_rev_8_21_14_0_20_44_10</name>
    <dbReference type="NCBI Taxonomy" id="1974818"/>
    <lineage>
        <taxon>Bacteria</taxon>
        <taxon>Candidatus Portnoyibacteriota</taxon>
    </lineage>
</organism>